<name>A0ACB9F7X6_CICIN</name>
<dbReference type="Proteomes" id="UP001055811">
    <property type="component" value="Linkage Group LG03"/>
</dbReference>
<proteinExistence type="predicted"/>
<keyword evidence="2" id="KW-1185">Reference proteome</keyword>
<organism evidence="1 2">
    <name type="scientific">Cichorium intybus</name>
    <name type="common">Chicory</name>
    <dbReference type="NCBI Taxonomy" id="13427"/>
    <lineage>
        <taxon>Eukaryota</taxon>
        <taxon>Viridiplantae</taxon>
        <taxon>Streptophyta</taxon>
        <taxon>Embryophyta</taxon>
        <taxon>Tracheophyta</taxon>
        <taxon>Spermatophyta</taxon>
        <taxon>Magnoliopsida</taxon>
        <taxon>eudicotyledons</taxon>
        <taxon>Gunneridae</taxon>
        <taxon>Pentapetalae</taxon>
        <taxon>asterids</taxon>
        <taxon>campanulids</taxon>
        <taxon>Asterales</taxon>
        <taxon>Asteraceae</taxon>
        <taxon>Cichorioideae</taxon>
        <taxon>Cichorieae</taxon>
        <taxon>Cichoriinae</taxon>
        <taxon>Cichorium</taxon>
    </lineage>
</organism>
<sequence length="66" mass="7310">MSICDVQLIISPASLDLHRHPPPIGPVCLPISSVGSGFAPLPSRFPQEITTFFQFFPFSHKRELGF</sequence>
<protein>
    <submittedName>
        <fullName evidence="1">Uncharacterized protein</fullName>
    </submittedName>
</protein>
<reference evidence="1 2" key="2">
    <citation type="journal article" date="2022" name="Mol. Ecol. Resour.">
        <title>The genomes of chicory, endive, great burdock and yacon provide insights into Asteraceae paleo-polyploidization history and plant inulin production.</title>
        <authorList>
            <person name="Fan W."/>
            <person name="Wang S."/>
            <person name="Wang H."/>
            <person name="Wang A."/>
            <person name="Jiang F."/>
            <person name="Liu H."/>
            <person name="Zhao H."/>
            <person name="Xu D."/>
            <person name="Zhang Y."/>
        </authorList>
    </citation>
    <scope>NUCLEOTIDE SEQUENCE [LARGE SCALE GENOMIC DNA]</scope>
    <source>
        <strain evidence="2">cv. Punajuju</strain>
        <tissue evidence="1">Leaves</tissue>
    </source>
</reference>
<gene>
    <name evidence="1" type="ORF">L2E82_17074</name>
</gene>
<reference evidence="2" key="1">
    <citation type="journal article" date="2022" name="Mol. Ecol. Resour.">
        <title>The genomes of chicory, endive, great burdock and yacon provide insights into Asteraceae palaeo-polyploidization history and plant inulin production.</title>
        <authorList>
            <person name="Fan W."/>
            <person name="Wang S."/>
            <person name="Wang H."/>
            <person name="Wang A."/>
            <person name="Jiang F."/>
            <person name="Liu H."/>
            <person name="Zhao H."/>
            <person name="Xu D."/>
            <person name="Zhang Y."/>
        </authorList>
    </citation>
    <scope>NUCLEOTIDE SEQUENCE [LARGE SCALE GENOMIC DNA]</scope>
    <source>
        <strain evidence="2">cv. Punajuju</strain>
    </source>
</reference>
<comment type="caution">
    <text evidence="1">The sequence shown here is derived from an EMBL/GenBank/DDBJ whole genome shotgun (WGS) entry which is preliminary data.</text>
</comment>
<accession>A0ACB9F7X6</accession>
<dbReference type="EMBL" id="CM042011">
    <property type="protein sequence ID" value="KAI3766993.1"/>
    <property type="molecule type" value="Genomic_DNA"/>
</dbReference>
<evidence type="ECO:0000313" key="2">
    <source>
        <dbReference type="Proteomes" id="UP001055811"/>
    </source>
</evidence>
<evidence type="ECO:0000313" key="1">
    <source>
        <dbReference type="EMBL" id="KAI3766993.1"/>
    </source>
</evidence>